<feature type="region of interest" description="Disordered" evidence="3">
    <location>
        <begin position="606"/>
        <end position="695"/>
    </location>
</feature>
<feature type="domain" description="Dynamin-type G" evidence="5">
    <location>
        <begin position="29"/>
        <end position="315"/>
    </location>
</feature>
<keyword evidence="1" id="KW-0547">Nucleotide-binding</keyword>
<evidence type="ECO:0000259" key="4">
    <source>
        <dbReference type="PROSITE" id="PS51388"/>
    </source>
</evidence>
<dbReference type="PANTHER" id="PTHR11566:SF21">
    <property type="entry name" value="DYNAMIN RELATED PROTEIN 1, ISOFORM A"/>
    <property type="match status" value="1"/>
</dbReference>
<dbReference type="GO" id="GO:0016559">
    <property type="term" value="P:peroxisome fission"/>
    <property type="evidence" value="ECO:0007669"/>
    <property type="project" value="TreeGrafter"/>
</dbReference>
<dbReference type="GO" id="GO:0008017">
    <property type="term" value="F:microtubule binding"/>
    <property type="evidence" value="ECO:0007669"/>
    <property type="project" value="TreeGrafter"/>
</dbReference>
<dbReference type="Gene3D" id="3.40.50.300">
    <property type="entry name" value="P-loop containing nucleotide triphosphate hydrolases"/>
    <property type="match status" value="1"/>
</dbReference>
<sequence length="695" mass="78202">MSTLHISPDGREMLDLVDKLRNIDGIENTVPLPQIVVVGQQSCGKSSVLHAISGIQFPTDDGLCTQFPTEIILRRESIISTKASIRSPADISEQRKAEYKSFEQMWSNTSLDNLKHIITDAKAVLKLNDRKRFCPESLVLEVSGPDQEHLTLIDLPGFFVSTQVNQSQSDIELVNDIAKHYIDKERAIVLAVVSGKNDFENQKILEDLKSNEHFRRRTLGVITAPDAIERGSRREQECMDLIQKDPRNLGHGWHMLRNLKYSEVLTGVCDRDEIEQQCFEQTEPWNSLDKSRVGSQALKTRLSIILKSSIAQSLPEIQQEVEGKLAQIEVHLEALGQARASPGELREYLCDRAGKFEQEVKVMLSGSPPRSTYCDLADEASLRAFVQSQYVKFANDMFDRGRLWKCYDSLSMCDKGIAEETTAERLLHDVVQPALRTRKAILDAKLEELYRPYTQPGIHCLSRRYRQIIDHQGFSRSASEEDQCLDILRSAEAYYEVACEVFTENVVNLGVENCLLDNLQDVLSPKLFYSMDDERLNLLGGEARETKLRRSKLISEQKQFEEARDQILPSLGNGRIRIPLRMKRPARAARKMVSLPSWSVSVTEATPPVSAKASPIAQKTPSQPSGLYRESSPAPSTSSTSDTSSPEVFVFSGSTTPAHSRSASSVSSTPTTPQSHRKISKHRRMRIKDEGEEEL</sequence>
<dbReference type="GO" id="GO:0003924">
    <property type="term" value="F:GTPase activity"/>
    <property type="evidence" value="ECO:0007669"/>
    <property type="project" value="InterPro"/>
</dbReference>
<accession>A0AAN8EBZ2</accession>
<dbReference type="GO" id="GO:0005525">
    <property type="term" value="F:GTP binding"/>
    <property type="evidence" value="ECO:0007669"/>
    <property type="project" value="InterPro"/>
</dbReference>
<dbReference type="InterPro" id="IPR020850">
    <property type="entry name" value="GED_dom"/>
</dbReference>
<dbReference type="InterPro" id="IPR022812">
    <property type="entry name" value="Dynamin"/>
</dbReference>
<dbReference type="Pfam" id="PF00350">
    <property type="entry name" value="Dynamin_N"/>
    <property type="match status" value="1"/>
</dbReference>
<dbReference type="InterPro" id="IPR001401">
    <property type="entry name" value="Dynamin_GTPase"/>
</dbReference>
<proteinExistence type="predicted"/>
<feature type="compositionally biased region" description="Basic residues" evidence="3">
    <location>
        <begin position="675"/>
        <end position="686"/>
    </location>
</feature>
<dbReference type="Proteomes" id="UP001316803">
    <property type="component" value="Unassembled WGS sequence"/>
</dbReference>
<dbReference type="SUPFAM" id="SSF52540">
    <property type="entry name" value="P-loop containing nucleoside triphosphate hydrolases"/>
    <property type="match status" value="1"/>
</dbReference>
<dbReference type="AlphaFoldDB" id="A0AAN8EBZ2"/>
<dbReference type="GO" id="GO:0016020">
    <property type="term" value="C:membrane"/>
    <property type="evidence" value="ECO:0007669"/>
    <property type="project" value="TreeGrafter"/>
</dbReference>
<gene>
    <name evidence="6" type="ORF">OHC33_007192</name>
</gene>
<dbReference type="InterPro" id="IPR030381">
    <property type="entry name" value="G_DYNAMIN_dom"/>
</dbReference>
<feature type="domain" description="GED" evidence="4">
    <location>
        <begin position="484"/>
        <end position="575"/>
    </location>
</feature>
<organism evidence="6 7">
    <name type="scientific">Knufia fluminis</name>
    <dbReference type="NCBI Taxonomy" id="191047"/>
    <lineage>
        <taxon>Eukaryota</taxon>
        <taxon>Fungi</taxon>
        <taxon>Dikarya</taxon>
        <taxon>Ascomycota</taxon>
        <taxon>Pezizomycotina</taxon>
        <taxon>Eurotiomycetes</taxon>
        <taxon>Chaetothyriomycetidae</taxon>
        <taxon>Chaetothyriales</taxon>
        <taxon>Trichomeriaceae</taxon>
        <taxon>Knufia</taxon>
    </lineage>
</organism>
<evidence type="ECO:0000259" key="5">
    <source>
        <dbReference type="PROSITE" id="PS51718"/>
    </source>
</evidence>
<evidence type="ECO:0000256" key="3">
    <source>
        <dbReference type="SAM" id="MobiDB-lite"/>
    </source>
</evidence>
<dbReference type="CDD" id="cd08771">
    <property type="entry name" value="DLP_1"/>
    <property type="match status" value="1"/>
</dbReference>
<reference evidence="6 7" key="1">
    <citation type="submission" date="2022-12" db="EMBL/GenBank/DDBJ databases">
        <title>Genomic features and morphological characterization of a novel Knufia sp. strain isolated from spacecraft assembly facility.</title>
        <authorList>
            <person name="Teixeira M."/>
            <person name="Chander A.M."/>
            <person name="Stajich J.E."/>
            <person name="Venkateswaran K."/>
        </authorList>
    </citation>
    <scope>NUCLEOTIDE SEQUENCE [LARGE SCALE GENOMIC DNA]</scope>
    <source>
        <strain evidence="6 7">FJI-L2-BK-P2</strain>
    </source>
</reference>
<evidence type="ECO:0000256" key="1">
    <source>
        <dbReference type="ARBA" id="ARBA00022741"/>
    </source>
</evidence>
<dbReference type="SMART" id="SM00053">
    <property type="entry name" value="DYNc"/>
    <property type="match status" value="1"/>
</dbReference>
<dbReference type="InterPro" id="IPR045063">
    <property type="entry name" value="Dynamin_N"/>
</dbReference>
<evidence type="ECO:0000313" key="7">
    <source>
        <dbReference type="Proteomes" id="UP001316803"/>
    </source>
</evidence>
<comment type="caution">
    <text evidence="6">The sequence shown here is derived from an EMBL/GenBank/DDBJ whole genome shotgun (WGS) entry which is preliminary data.</text>
</comment>
<dbReference type="EMBL" id="JAKLMC020000018">
    <property type="protein sequence ID" value="KAK5951899.1"/>
    <property type="molecule type" value="Genomic_DNA"/>
</dbReference>
<dbReference type="GO" id="GO:0005874">
    <property type="term" value="C:microtubule"/>
    <property type="evidence" value="ECO:0007669"/>
    <property type="project" value="TreeGrafter"/>
</dbReference>
<dbReference type="GO" id="GO:0006897">
    <property type="term" value="P:endocytosis"/>
    <property type="evidence" value="ECO:0007669"/>
    <property type="project" value="TreeGrafter"/>
</dbReference>
<dbReference type="GO" id="GO:0048312">
    <property type="term" value="P:intracellular distribution of mitochondria"/>
    <property type="evidence" value="ECO:0007669"/>
    <property type="project" value="TreeGrafter"/>
</dbReference>
<dbReference type="PANTHER" id="PTHR11566">
    <property type="entry name" value="DYNAMIN"/>
    <property type="match status" value="1"/>
</dbReference>
<protein>
    <submittedName>
        <fullName evidence="6">Uncharacterized protein</fullName>
    </submittedName>
</protein>
<dbReference type="PROSITE" id="PS51388">
    <property type="entry name" value="GED"/>
    <property type="match status" value="1"/>
</dbReference>
<evidence type="ECO:0000256" key="2">
    <source>
        <dbReference type="ARBA" id="ARBA00023134"/>
    </source>
</evidence>
<feature type="compositionally biased region" description="Low complexity" evidence="3">
    <location>
        <begin position="631"/>
        <end position="646"/>
    </location>
</feature>
<dbReference type="InterPro" id="IPR027417">
    <property type="entry name" value="P-loop_NTPase"/>
</dbReference>
<keyword evidence="7" id="KW-1185">Reference proteome</keyword>
<keyword evidence="2" id="KW-0342">GTP-binding</keyword>
<dbReference type="PRINTS" id="PR00195">
    <property type="entry name" value="DYNAMIN"/>
</dbReference>
<name>A0AAN8EBZ2_9EURO</name>
<dbReference type="PROSITE" id="PS51718">
    <property type="entry name" value="G_DYNAMIN_2"/>
    <property type="match status" value="1"/>
</dbReference>
<feature type="compositionally biased region" description="Low complexity" evidence="3">
    <location>
        <begin position="656"/>
        <end position="674"/>
    </location>
</feature>
<dbReference type="InterPro" id="IPR000375">
    <property type="entry name" value="Dynamin_stalk"/>
</dbReference>
<evidence type="ECO:0000313" key="6">
    <source>
        <dbReference type="EMBL" id="KAK5951899.1"/>
    </source>
</evidence>
<dbReference type="GO" id="GO:0000266">
    <property type="term" value="P:mitochondrial fission"/>
    <property type="evidence" value="ECO:0007669"/>
    <property type="project" value="TreeGrafter"/>
</dbReference>
<dbReference type="GO" id="GO:0005739">
    <property type="term" value="C:mitochondrion"/>
    <property type="evidence" value="ECO:0007669"/>
    <property type="project" value="TreeGrafter"/>
</dbReference>
<dbReference type="Pfam" id="PF01031">
    <property type="entry name" value="Dynamin_M"/>
    <property type="match status" value="1"/>
</dbReference>